<name>A0A7Z0L1I3_9RHOB</name>
<dbReference type="Proteomes" id="UP000529417">
    <property type="component" value="Unassembled WGS sequence"/>
</dbReference>
<reference evidence="1 2" key="1">
    <citation type="journal article" date="2000" name="Arch. Microbiol.">
        <title>Rhodobaca bogoriensis gen. nov. and sp. nov., an alkaliphilic purple nonsulfur bacterium from African Rift Valley soda lakes.</title>
        <authorList>
            <person name="Milford A.D."/>
            <person name="Achenbach L.A."/>
            <person name="Jung D.O."/>
            <person name="Madigan M.T."/>
        </authorList>
    </citation>
    <scope>NUCLEOTIDE SEQUENCE [LARGE SCALE GENOMIC DNA]</scope>
    <source>
        <strain evidence="1 2">2376</strain>
    </source>
</reference>
<accession>A0A7Z0L1I3</accession>
<protein>
    <submittedName>
        <fullName evidence="1">Uncharacterized protein</fullName>
    </submittedName>
</protein>
<evidence type="ECO:0000313" key="2">
    <source>
        <dbReference type="Proteomes" id="UP000529417"/>
    </source>
</evidence>
<sequence>PITLRDLLSMRMGLGFILADPATTPIAARMNALQLAPGPHLFGKDADTYMARLGSKRGILVGGVVEKGALRSLLENDWHWIVHVLFYVGITERSRCPSSATLRSAPTILNALDASMTWFSAF</sequence>
<dbReference type="AlphaFoldDB" id="A0A7Z0L1I3"/>
<feature type="non-terminal residue" evidence="1">
    <location>
        <position position="1"/>
    </location>
</feature>
<comment type="caution">
    <text evidence="1">The sequence shown here is derived from an EMBL/GenBank/DDBJ whole genome shotgun (WGS) entry which is preliminary data.</text>
</comment>
<dbReference type="EMBL" id="JACBXS010000089">
    <property type="protein sequence ID" value="NYS26856.1"/>
    <property type="molecule type" value="Genomic_DNA"/>
</dbReference>
<dbReference type="RefSeq" id="WP_235442264.1">
    <property type="nucleotide sequence ID" value="NZ_JACBXS010000089.1"/>
</dbReference>
<evidence type="ECO:0000313" key="1">
    <source>
        <dbReference type="EMBL" id="NYS26856.1"/>
    </source>
</evidence>
<organism evidence="1 2">
    <name type="scientific">Rhabdonatronobacter sediminivivens</name>
    <dbReference type="NCBI Taxonomy" id="2743469"/>
    <lineage>
        <taxon>Bacteria</taxon>
        <taxon>Pseudomonadati</taxon>
        <taxon>Pseudomonadota</taxon>
        <taxon>Alphaproteobacteria</taxon>
        <taxon>Rhodobacterales</taxon>
        <taxon>Paracoccaceae</taxon>
        <taxon>Rhabdonatronobacter</taxon>
    </lineage>
</organism>
<gene>
    <name evidence="1" type="ORF">HUK65_18020</name>
</gene>
<keyword evidence="2" id="KW-1185">Reference proteome</keyword>
<proteinExistence type="predicted"/>